<evidence type="ECO:0000313" key="12">
    <source>
        <dbReference type="Proteomes" id="UP000479987"/>
    </source>
</evidence>
<dbReference type="PANTHER" id="PTHR21137:SF35">
    <property type="entry name" value="ODORANT RECEPTOR 19A-RELATED"/>
    <property type="match status" value="1"/>
</dbReference>
<keyword evidence="2" id="KW-1003">Cell membrane</keyword>
<evidence type="ECO:0000256" key="10">
    <source>
        <dbReference type="RuleBase" id="RU351113"/>
    </source>
</evidence>
<keyword evidence="7 10" id="KW-0472">Membrane</keyword>
<evidence type="ECO:0000256" key="1">
    <source>
        <dbReference type="ARBA" id="ARBA00004651"/>
    </source>
</evidence>
<organism evidence="11 12">
    <name type="scientific">Nylanderia fulva</name>
    <dbReference type="NCBI Taxonomy" id="613905"/>
    <lineage>
        <taxon>Eukaryota</taxon>
        <taxon>Metazoa</taxon>
        <taxon>Ecdysozoa</taxon>
        <taxon>Arthropoda</taxon>
        <taxon>Hexapoda</taxon>
        <taxon>Insecta</taxon>
        <taxon>Pterygota</taxon>
        <taxon>Neoptera</taxon>
        <taxon>Endopterygota</taxon>
        <taxon>Hymenoptera</taxon>
        <taxon>Apocrita</taxon>
        <taxon>Aculeata</taxon>
        <taxon>Formicoidea</taxon>
        <taxon>Formicidae</taxon>
        <taxon>Formicinae</taxon>
        <taxon>Nylanderia</taxon>
    </lineage>
</organism>
<keyword evidence="9 10" id="KW-0807">Transducer</keyword>
<evidence type="ECO:0000313" key="11">
    <source>
        <dbReference type="EMBL" id="KAF3054298.1"/>
    </source>
</evidence>
<feature type="transmembrane region" description="Helical" evidence="10">
    <location>
        <begin position="243"/>
        <end position="263"/>
    </location>
</feature>
<keyword evidence="8 10" id="KW-0675">Receptor</keyword>
<dbReference type="GO" id="GO:0005886">
    <property type="term" value="C:plasma membrane"/>
    <property type="evidence" value="ECO:0007669"/>
    <property type="project" value="UniProtKB-SubCell"/>
</dbReference>
<feature type="transmembrane region" description="Helical" evidence="10">
    <location>
        <begin position="109"/>
        <end position="134"/>
    </location>
</feature>
<dbReference type="GO" id="GO:0005549">
    <property type="term" value="F:odorant binding"/>
    <property type="evidence" value="ECO:0007669"/>
    <property type="project" value="InterPro"/>
</dbReference>
<feature type="transmembrane region" description="Helical" evidence="10">
    <location>
        <begin position="275"/>
        <end position="294"/>
    </location>
</feature>
<evidence type="ECO:0000256" key="4">
    <source>
        <dbReference type="ARBA" id="ARBA00022692"/>
    </source>
</evidence>
<gene>
    <name evidence="11" type="primary">Or-084</name>
    <name evidence="11" type="synonym">Nful_v1.0-Or-084</name>
    <name evidence="11" type="ORF">NFUL_NFUL000350</name>
</gene>
<comment type="similarity">
    <text evidence="10">Belongs to the insect chemoreceptor superfamily. Heteromeric odorant receptor channel (TC 1.A.69) family.</text>
</comment>
<comment type="caution">
    <text evidence="11">The sequence shown here is derived from an EMBL/GenBank/DDBJ whole genome shotgun (WGS) entry which is preliminary data.</text>
</comment>
<dbReference type="GO" id="GO:0007165">
    <property type="term" value="P:signal transduction"/>
    <property type="evidence" value="ECO:0007669"/>
    <property type="project" value="UniProtKB-KW"/>
</dbReference>
<keyword evidence="3 10" id="KW-0716">Sensory transduction</keyword>
<evidence type="ECO:0000256" key="9">
    <source>
        <dbReference type="ARBA" id="ARBA00023224"/>
    </source>
</evidence>
<proteinExistence type="inferred from homology"/>
<name>A0A6G1LNU5_9HYME</name>
<accession>A0A6G1LNU5</accession>
<dbReference type="Proteomes" id="UP000479987">
    <property type="component" value="Unassembled WGS sequence"/>
</dbReference>
<keyword evidence="6 10" id="KW-1133">Transmembrane helix</keyword>
<feature type="transmembrane region" description="Helical" evidence="10">
    <location>
        <begin position="14"/>
        <end position="38"/>
    </location>
</feature>
<evidence type="ECO:0000256" key="2">
    <source>
        <dbReference type="ARBA" id="ARBA00022475"/>
    </source>
</evidence>
<evidence type="ECO:0000256" key="6">
    <source>
        <dbReference type="ARBA" id="ARBA00022989"/>
    </source>
</evidence>
<dbReference type="Pfam" id="PF02949">
    <property type="entry name" value="7tm_6"/>
    <property type="match status" value="1"/>
</dbReference>
<keyword evidence="4 10" id="KW-0812">Transmembrane</keyword>
<evidence type="ECO:0000256" key="7">
    <source>
        <dbReference type="ARBA" id="ARBA00023136"/>
    </source>
</evidence>
<dbReference type="GO" id="GO:0004984">
    <property type="term" value="F:olfactory receptor activity"/>
    <property type="evidence" value="ECO:0007669"/>
    <property type="project" value="InterPro"/>
</dbReference>
<dbReference type="AlphaFoldDB" id="A0A6G1LNU5"/>
<comment type="caution">
    <text evidence="10">Lacks conserved residue(s) required for the propagation of feature annotation.</text>
</comment>
<comment type="subcellular location">
    <subcellularLocation>
        <location evidence="1 10">Cell membrane</location>
        <topology evidence="1 10">Multi-pass membrane protein</topology>
    </subcellularLocation>
</comment>
<evidence type="ECO:0000256" key="8">
    <source>
        <dbReference type="ARBA" id="ARBA00023170"/>
    </source>
</evidence>
<sequence length="402" mass="46227">MSTLGLWPFRNNNLLFFITFGYFSFLMMLEYLDLLLFINDLEHVVINLTENMAFSQILVRMIMLRLYNCQVGDVIAEVMKDFDKMCYKTTEEMKIVITYNARSKIFVKLLVVSVALTASSYFLTPIIIILGSGFPKIVINENMTQVIYLLPYRFHLFHAVDNMRTYIITYAVEFPFVFVSALGQTTADCIMVTLVFHICGQMSVLSMRITNINTELLSCRREMRHAVQMHLRLLRMGNTIEKAFNITLLAHLLGTISLVCILGYQILTNISKGDIGVLVPFVIFQFLVLITLYANCTVGENLLTESAKICEAFYKCHWYDMPMENARMIVLCMVRSQKPLCLTAGKFTIFCLSTLTDVLKTSMGYLSVLRSFCNIIKISSNFRKGLIYIYKLIMRKSKHINV</sequence>
<dbReference type="PANTHER" id="PTHR21137">
    <property type="entry name" value="ODORANT RECEPTOR"/>
    <property type="match status" value="1"/>
</dbReference>
<dbReference type="InterPro" id="IPR004117">
    <property type="entry name" value="7tm6_olfct_rcpt"/>
</dbReference>
<evidence type="ECO:0000256" key="3">
    <source>
        <dbReference type="ARBA" id="ARBA00022606"/>
    </source>
</evidence>
<keyword evidence="5 10" id="KW-0552">Olfaction</keyword>
<evidence type="ECO:0000256" key="5">
    <source>
        <dbReference type="ARBA" id="ARBA00022725"/>
    </source>
</evidence>
<protein>
    <recommendedName>
        <fullName evidence="10">Odorant receptor</fullName>
    </recommendedName>
</protein>
<keyword evidence="12" id="KW-1185">Reference proteome</keyword>
<dbReference type="EMBL" id="SGBU01000042">
    <property type="protein sequence ID" value="KAF3054298.1"/>
    <property type="molecule type" value="Genomic_DNA"/>
</dbReference>
<reference evidence="11 12" key="1">
    <citation type="submission" date="2019-08" db="EMBL/GenBank/DDBJ databases">
        <title>High quality draft denovo assembly of Nylanderia fulva.</title>
        <authorList>
            <person name="Vargo E.L."/>
            <person name="Tarone A.M."/>
            <person name="Konganti K.R."/>
        </authorList>
    </citation>
    <scope>NUCLEOTIDE SEQUENCE [LARGE SCALE GENOMIC DNA]</scope>
    <source>
        <strain evidence="11">TAMU-Nful-2015</strain>
        <tissue evidence="11">Whole body</tissue>
    </source>
</reference>